<protein>
    <submittedName>
        <fullName evidence="1">Uncharacterized protein</fullName>
    </submittedName>
</protein>
<dbReference type="EMBL" id="FLUQ01000001">
    <property type="protein sequence ID" value="SBV90460.1"/>
    <property type="molecule type" value="Genomic_DNA"/>
</dbReference>
<sequence length="192" mass="21143">MVKGYVARQGIEGEKFRLQCVVSPGNGFGVAGSRREYGADGMHPRIPFGVGVHAQKPGQVHVKAGFLLGFAHGGMFHAFAVVDKTAGKRPAQGRVLPPDKNDSLFRVMDHRVHSRRRGAVPTALRAGAGKIVRFFRVLHRKSYPASHDSGAKSKETAGLVKTSRFASQKQEHCIKNQRCQLFFSSYPRKNYS</sequence>
<organism evidence="1">
    <name type="scientific">uncultured delta proteobacterium</name>
    <dbReference type="NCBI Taxonomy" id="34034"/>
    <lineage>
        <taxon>Bacteria</taxon>
        <taxon>Deltaproteobacteria</taxon>
        <taxon>environmental samples</taxon>
    </lineage>
</organism>
<gene>
    <name evidence="1" type="ORF">KL86DPRO_10031</name>
</gene>
<name>A0A212ITC4_9DELT</name>
<accession>A0A212ITC4</accession>
<reference evidence="1" key="1">
    <citation type="submission" date="2016-04" db="EMBL/GenBank/DDBJ databases">
        <authorList>
            <person name="Evans L.H."/>
            <person name="Alamgir A."/>
            <person name="Owens N."/>
            <person name="Weber N.D."/>
            <person name="Virtaneva K."/>
            <person name="Barbian K."/>
            <person name="Babar A."/>
            <person name="Rosenke K."/>
        </authorList>
    </citation>
    <scope>NUCLEOTIDE SEQUENCE</scope>
    <source>
        <strain evidence="1">86</strain>
    </source>
</reference>
<proteinExistence type="predicted"/>
<dbReference type="AlphaFoldDB" id="A0A212ITC4"/>
<evidence type="ECO:0000313" key="1">
    <source>
        <dbReference type="EMBL" id="SBV90460.1"/>
    </source>
</evidence>